<dbReference type="SUPFAM" id="SSF53850">
    <property type="entry name" value="Periplasmic binding protein-like II"/>
    <property type="match status" value="1"/>
</dbReference>
<dbReference type="Gene3D" id="3.40.190.10">
    <property type="entry name" value="Periplasmic binding protein-like II"/>
    <property type="match status" value="2"/>
</dbReference>
<sequence>MKYHCGVKCILLICLCMVNFQSAAKEQAIRFGSVAMDVPSVMHRRLTPLTRYLSEKLQLPVNLKLAKDMRGAIQDLSSDRVDLAYLTPVAYIRSNTLGNTQLIAKMRSNKKASFKLMIVVKENSPIQTVDDLVGHSFAFGDRAALLQRAVVVGAGMPLEKLGSYQFLKHYDNIVRAVLLGDYDAGILKDSKAFKWQNKGIRIIYSSPDLPPYNIAASGKISQQMLAKLKQVFLQLDIENPQHREVIQALGKKYDGFVMATDADYDIVRQLIKPFSD</sequence>
<dbReference type="PANTHER" id="PTHR35841">
    <property type="entry name" value="PHOSPHONATES-BINDING PERIPLASMIC PROTEIN"/>
    <property type="match status" value="1"/>
</dbReference>
<organism evidence="1">
    <name type="scientific">hydrothermal vent metagenome</name>
    <dbReference type="NCBI Taxonomy" id="652676"/>
    <lineage>
        <taxon>unclassified sequences</taxon>
        <taxon>metagenomes</taxon>
        <taxon>ecological metagenomes</taxon>
    </lineage>
</organism>
<gene>
    <name evidence="1" type="ORF">MNBD_GAMMA09-903</name>
</gene>
<dbReference type="PANTHER" id="PTHR35841:SF1">
    <property type="entry name" value="PHOSPHONATES-BINDING PERIPLASMIC PROTEIN"/>
    <property type="match status" value="1"/>
</dbReference>
<dbReference type="AlphaFoldDB" id="A0A3B0XMQ7"/>
<accession>A0A3B0XMQ7</accession>
<dbReference type="EMBL" id="UOFI01000056">
    <property type="protein sequence ID" value="VAW64477.1"/>
    <property type="molecule type" value="Genomic_DNA"/>
</dbReference>
<name>A0A3B0XMQ7_9ZZZZ</name>
<evidence type="ECO:0000313" key="1">
    <source>
        <dbReference type="EMBL" id="VAW64477.1"/>
    </source>
</evidence>
<dbReference type="Pfam" id="PF12974">
    <property type="entry name" value="Phosphonate-bd"/>
    <property type="match status" value="1"/>
</dbReference>
<reference evidence="1" key="1">
    <citation type="submission" date="2018-06" db="EMBL/GenBank/DDBJ databases">
        <authorList>
            <person name="Zhirakovskaya E."/>
        </authorList>
    </citation>
    <scope>NUCLEOTIDE SEQUENCE</scope>
</reference>
<protein>
    <submittedName>
        <fullName evidence="1">Phosphonate ABC transporter phosphate-binding periplasmic component (TC 3.A.1.9.1)</fullName>
    </submittedName>
</protein>
<proteinExistence type="predicted"/>